<protein>
    <submittedName>
        <fullName evidence="7">Tetratricopeptide repeat-containing protein</fullName>
    </submittedName>
</protein>
<dbReference type="PANTHER" id="PTHR46630">
    <property type="entry name" value="TETRATRICOPEPTIDE REPEAT PROTEIN 29"/>
    <property type="match status" value="1"/>
</dbReference>
<dbReference type="SMART" id="SM00028">
    <property type="entry name" value="TPR"/>
    <property type="match status" value="5"/>
</dbReference>
<evidence type="ECO:0000313" key="7">
    <source>
        <dbReference type="EMBL" id="SMP04797.1"/>
    </source>
</evidence>
<dbReference type="InterPro" id="IPR010982">
    <property type="entry name" value="Lambda_DNA-bd_dom_sf"/>
</dbReference>
<evidence type="ECO:0000256" key="6">
    <source>
        <dbReference type="PROSITE-ProRule" id="PRU00339"/>
    </source>
</evidence>
<dbReference type="InterPro" id="IPR019734">
    <property type="entry name" value="TPR_rpt"/>
</dbReference>
<comment type="caution">
    <text evidence="7">The sequence shown here is derived from an EMBL/GenBank/DDBJ whole genome shotgun (WGS) entry which is preliminary data.</text>
</comment>
<reference evidence="7" key="1">
    <citation type="submission" date="2017-05" db="EMBL/GenBank/DDBJ databases">
        <authorList>
            <person name="Varghese N."/>
            <person name="Submissions S."/>
        </authorList>
    </citation>
    <scope>NUCLEOTIDE SEQUENCE</scope>
    <source>
        <strain evidence="7">DSM 45262</strain>
    </source>
</reference>
<sequence length="463" mass="53963">MNIIDRAAFGEYIRRVRKQQKLQQKDLVDDVMTQPLLSLIETGKPGVSEDKMRYVLKKLNSSLDLSDFYIIENDEENKDTGEEIIIKLNIAENLIDLLDPDEGLEMIRKLDLSDDNPFIVYSNYLKGKVFMHKKNWKKAHKYFHDTIYNIQHQFEDLAYSNLQAAAYHELGIIAYLQNNYREALACSQRASMCFLPDGEREYYQEMILTSKAIYLQNLNDIDGAQSTLDEMENIIFPKERNHRKCFSKEAALNMYDVRSSLFMKSKMYKQAIQYALKGIELARIDKMYNRLCELWTTLGKIHVQKNKLDLAQLCFETALKFEKLIDSQSLLSYIYNQLGLLYSKSRENKKAIDNSLRAAKFAKKANNAFRYCEALIMLGQLYFKEHQNDEAIQILNEARELSKQHSFQDLKNRINLILGKQLVKLGDPNANKFIREFFDDYADTLEGGEEKMIRRSIGEPPSG</sequence>
<organism evidence="7 8">
    <name type="scientific">Laceyella tengchongensis</name>
    <dbReference type="NCBI Taxonomy" id="574699"/>
    <lineage>
        <taxon>Bacteria</taxon>
        <taxon>Bacillati</taxon>
        <taxon>Bacillota</taxon>
        <taxon>Bacilli</taxon>
        <taxon>Bacillales</taxon>
        <taxon>Thermoactinomycetaceae</taxon>
        <taxon>Laceyella</taxon>
    </lineage>
</organism>
<accession>A0AA45WJT4</accession>
<dbReference type="GO" id="GO:0005737">
    <property type="term" value="C:cytoplasm"/>
    <property type="evidence" value="ECO:0007669"/>
    <property type="project" value="UniProtKB-SubCell"/>
</dbReference>
<dbReference type="Gene3D" id="1.25.40.10">
    <property type="entry name" value="Tetratricopeptide repeat domain"/>
    <property type="match status" value="2"/>
</dbReference>
<dbReference type="Proteomes" id="UP001157946">
    <property type="component" value="Unassembled WGS sequence"/>
</dbReference>
<dbReference type="GO" id="GO:0003677">
    <property type="term" value="F:DNA binding"/>
    <property type="evidence" value="ECO:0007669"/>
    <property type="project" value="InterPro"/>
</dbReference>
<evidence type="ECO:0000313" key="8">
    <source>
        <dbReference type="Proteomes" id="UP001157946"/>
    </source>
</evidence>
<dbReference type="InterPro" id="IPR011990">
    <property type="entry name" value="TPR-like_helical_dom_sf"/>
</dbReference>
<dbReference type="AlphaFoldDB" id="A0AA45WJT4"/>
<comment type="similarity">
    <text evidence="5">Belongs to the Rap family.</text>
</comment>
<dbReference type="RefSeq" id="WP_284723921.1">
    <property type="nucleotide sequence ID" value="NZ_FXTU01000001.1"/>
</dbReference>
<dbReference type="InterPro" id="IPR001387">
    <property type="entry name" value="Cro/C1-type_HTH"/>
</dbReference>
<keyword evidence="4 6" id="KW-0802">TPR repeat</keyword>
<feature type="repeat" description="TPR" evidence="6">
    <location>
        <begin position="372"/>
        <end position="405"/>
    </location>
</feature>
<dbReference type="Gene3D" id="1.10.260.40">
    <property type="entry name" value="lambda repressor-like DNA-binding domains"/>
    <property type="match status" value="1"/>
</dbReference>
<dbReference type="EMBL" id="FXTU01000001">
    <property type="protein sequence ID" value="SMP04797.1"/>
    <property type="molecule type" value="Genomic_DNA"/>
</dbReference>
<evidence type="ECO:0000256" key="1">
    <source>
        <dbReference type="ARBA" id="ARBA00004496"/>
    </source>
</evidence>
<evidence type="ECO:0000256" key="3">
    <source>
        <dbReference type="ARBA" id="ARBA00022737"/>
    </source>
</evidence>
<proteinExistence type="inferred from homology"/>
<dbReference type="SUPFAM" id="SSF47413">
    <property type="entry name" value="lambda repressor-like DNA-binding domains"/>
    <property type="match status" value="1"/>
</dbReference>
<keyword evidence="3" id="KW-0677">Repeat</keyword>
<keyword evidence="8" id="KW-1185">Reference proteome</keyword>
<dbReference type="PANTHER" id="PTHR46630:SF1">
    <property type="entry name" value="TETRATRICOPEPTIDE REPEAT PROTEIN 29"/>
    <property type="match status" value="1"/>
</dbReference>
<dbReference type="CDD" id="cd00093">
    <property type="entry name" value="HTH_XRE"/>
    <property type="match status" value="1"/>
</dbReference>
<gene>
    <name evidence="7" type="ORF">SAMN06265361_101568</name>
</gene>
<name>A0AA45WJT4_9BACL</name>
<evidence type="ECO:0000256" key="4">
    <source>
        <dbReference type="ARBA" id="ARBA00022803"/>
    </source>
</evidence>
<comment type="subcellular location">
    <subcellularLocation>
        <location evidence="1">Cytoplasm</location>
    </subcellularLocation>
</comment>
<evidence type="ECO:0000256" key="2">
    <source>
        <dbReference type="ARBA" id="ARBA00022490"/>
    </source>
</evidence>
<dbReference type="PROSITE" id="PS50005">
    <property type="entry name" value="TPR"/>
    <property type="match status" value="1"/>
</dbReference>
<evidence type="ECO:0000256" key="5">
    <source>
        <dbReference type="ARBA" id="ARBA00038253"/>
    </source>
</evidence>
<dbReference type="SUPFAM" id="SSF48452">
    <property type="entry name" value="TPR-like"/>
    <property type="match status" value="2"/>
</dbReference>
<dbReference type="InterPro" id="IPR051476">
    <property type="entry name" value="Bac_ResReg_Asp_Phosphatase"/>
</dbReference>
<dbReference type="Pfam" id="PF13181">
    <property type="entry name" value="TPR_8"/>
    <property type="match status" value="2"/>
</dbReference>
<keyword evidence="2" id="KW-0963">Cytoplasm</keyword>